<dbReference type="EnsemblMetazoa" id="AALB009775-RA">
    <property type="protein sequence ID" value="AALB009775-PA"/>
    <property type="gene ID" value="AALB009775"/>
</dbReference>
<keyword evidence="7" id="KW-0325">Glycoprotein</keyword>
<feature type="domain" description="Peptidase S1" evidence="9">
    <location>
        <begin position="278"/>
        <end position="527"/>
    </location>
</feature>
<dbReference type="PROSITE" id="PS50240">
    <property type="entry name" value="TRYPSIN_DOM"/>
    <property type="match status" value="3"/>
</dbReference>
<dbReference type="PROSITE" id="PS00134">
    <property type="entry name" value="TRYPSIN_HIS"/>
    <property type="match status" value="2"/>
</dbReference>
<dbReference type="InterPro" id="IPR018114">
    <property type="entry name" value="TRYPSIN_HIS"/>
</dbReference>
<reference evidence="10" key="2">
    <citation type="submission" date="2022-08" db="UniProtKB">
        <authorList>
            <consortium name="EnsemblMetazoa"/>
        </authorList>
    </citation>
    <scope>IDENTIFICATION</scope>
    <source>
        <strain evidence="10">STECLA/ALBI9_A</strain>
    </source>
</reference>
<dbReference type="InterPro" id="IPR001314">
    <property type="entry name" value="Peptidase_S1A"/>
</dbReference>
<dbReference type="InterPro" id="IPR009003">
    <property type="entry name" value="Peptidase_S1_PA"/>
</dbReference>
<evidence type="ECO:0000256" key="5">
    <source>
        <dbReference type="ARBA" id="ARBA00022859"/>
    </source>
</evidence>
<dbReference type="FunFam" id="2.40.10.10:FF:000068">
    <property type="entry name" value="transmembrane protease serine 2"/>
    <property type="match status" value="1"/>
</dbReference>
<reference evidence="10 11" key="1">
    <citation type="journal article" date="2017" name="G3 (Bethesda)">
        <title>The Physical Genome Mapping of Anopheles albimanus Corrected Scaffold Misassemblies and Identified Interarm Rearrangements in Genus Anopheles.</title>
        <authorList>
            <person name="Artemov G.N."/>
            <person name="Peery A.N."/>
            <person name="Jiang X."/>
            <person name="Tu Z."/>
            <person name="Stegniy V.N."/>
            <person name="Sharakhova M.V."/>
            <person name="Sharakhov I.V."/>
        </authorList>
    </citation>
    <scope>NUCLEOTIDE SEQUENCE [LARGE SCALE GENOMIC DNA]</scope>
    <source>
        <strain evidence="10 11">ALBI9_A</strain>
    </source>
</reference>
<dbReference type="STRING" id="7167.A0A182FT95"/>
<dbReference type="GO" id="GO:0005576">
    <property type="term" value="C:extracellular region"/>
    <property type="evidence" value="ECO:0007669"/>
    <property type="project" value="UniProtKB-SubCell"/>
</dbReference>
<dbReference type="InterPro" id="IPR001254">
    <property type="entry name" value="Trypsin_dom"/>
</dbReference>
<dbReference type="Pfam" id="PF00089">
    <property type="entry name" value="Trypsin"/>
    <property type="match status" value="3"/>
</dbReference>
<dbReference type="Gene3D" id="2.40.10.10">
    <property type="entry name" value="Trypsin-like serine proteases"/>
    <property type="match status" value="3"/>
</dbReference>
<evidence type="ECO:0000256" key="8">
    <source>
        <dbReference type="ARBA" id="ARBA00024195"/>
    </source>
</evidence>
<dbReference type="InterPro" id="IPR051487">
    <property type="entry name" value="Ser/Thr_Proteases_Immune/Dev"/>
</dbReference>
<evidence type="ECO:0000259" key="9">
    <source>
        <dbReference type="PROSITE" id="PS50240"/>
    </source>
</evidence>
<dbReference type="PANTHER" id="PTHR24256">
    <property type="entry name" value="TRYPTASE-RELATED"/>
    <property type="match status" value="1"/>
</dbReference>
<protein>
    <recommendedName>
        <fullName evidence="9">Peptidase S1 domain-containing protein</fullName>
    </recommendedName>
</protein>
<organism evidence="10 11">
    <name type="scientific">Anopheles albimanus</name>
    <name type="common">New world malaria mosquito</name>
    <dbReference type="NCBI Taxonomy" id="7167"/>
    <lineage>
        <taxon>Eukaryota</taxon>
        <taxon>Metazoa</taxon>
        <taxon>Ecdysozoa</taxon>
        <taxon>Arthropoda</taxon>
        <taxon>Hexapoda</taxon>
        <taxon>Insecta</taxon>
        <taxon>Pterygota</taxon>
        <taxon>Neoptera</taxon>
        <taxon>Endopterygota</taxon>
        <taxon>Diptera</taxon>
        <taxon>Nematocera</taxon>
        <taxon>Culicoidea</taxon>
        <taxon>Culicidae</taxon>
        <taxon>Anophelinae</taxon>
        <taxon>Anopheles</taxon>
    </lineage>
</organism>
<evidence type="ECO:0000256" key="2">
    <source>
        <dbReference type="ARBA" id="ARBA00022525"/>
    </source>
</evidence>
<dbReference type="SUPFAM" id="SSF50494">
    <property type="entry name" value="Trypsin-like serine proteases"/>
    <property type="match status" value="3"/>
</dbReference>
<evidence type="ECO:0000256" key="4">
    <source>
        <dbReference type="ARBA" id="ARBA00022729"/>
    </source>
</evidence>
<keyword evidence="6" id="KW-1015">Disulfide bond</keyword>
<feature type="domain" description="Peptidase S1" evidence="9">
    <location>
        <begin position="642"/>
        <end position="893"/>
    </location>
</feature>
<sequence length="894" mass="98076">IVCCASKDIIKSQKYIAPECLQDRLGEGNGHSGTYPSNSLFIAYITYDDPVKNLAGICGGSLITSEFVLTAAHCVQGFNGTTVYIGASNTNRFYPEYGEYYPDGIEYRVNESIIHEMYNASTFEYDIALLRLPEAVDFSLPNSPKPVCIPMASQHYKVPPQNASRVLTTLGWGKNVHGILTESKQTVTLQEISLEACMQELNGTKEKMQSDGEQICTVTVSGHNVFPGFSGSPLMYRQNEVWCMVGLQMLDDPYITPQQYNLLQAASNACVDETEEQLAGGHSIAFADETSFGAFIAITGHLGHATRRCVGSFISAEYVLTAAHCVRNAANISVFVNANNITAGQKGQYKADVAAMRVVEIILHERYTITKRGYDIALLRLSTPIRSDLRGSPRPICIPSEEQHDEAATVGHTLSSFGWGLNADGVISNRKQSVTLERISLEQCRTRLNYAIPGLNLTLNELFICTVSITGHDVFSGYSGAPLMYRRNGTWFMVGIVSFGIGATGSEFPTVSTNVQQFVGWILQQISQRIPRDKRALYDVVDREAARDDCVRDGLKQHRFLWLLITQCITCPEIAAVADQDTLVPEQERLLNSVIKACGSDAADPEATVCCPATATTTTEAVHSIRTQLPKDCGERSPGVKIISNTTDEDYIYVWAVFLEIREAPGRNASRCTGTLINKWYVLTAAHCVHKLKLKGGYSSIKMYLGLYDLEQLEPCLNGGPCVERSAVKIVTHPQYNTHTVLNDISLIRMNQAVEETGFIQPVCLPLNHTYDERQQPQVISYGWGITKIGGSLELSNVKRVVGLHAVTPSVCARELRGLIKGGTLQSTQLCTKGVGGEDVCRGDSGAPMLEWSDDRCYIVGVVSYGPKCGTAGAPGISTRISEYIDWILHNLKE</sequence>
<dbReference type="VEuPathDB" id="VectorBase:AALB017658"/>
<feature type="domain" description="Peptidase S1" evidence="9">
    <location>
        <begin position="25"/>
        <end position="279"/>
    </location>
</feature>
<dbReference type="AlphaFoldDB" id="A0A182FT95"/>
<dbReference type="VEuPathDB" id="VectorBase:AALB20_034049"/>
<comment type="subcellular location">
    <subcellularLocation>
        <location evidence="1">Secreted</location>
    </subcellularLocation>
</comment>
<dbReference type="VEuPathDB" id="VectorBase:AALB20_027489"/>
<dbReference type="VEuPathDB" id="VectorBase:AALB017657"/>
<accession>A0A182FT95</accession>
<name>A0A182FT95_ANOAL</name>
<dbReference type="SMART" id="SM00020">
    <property type="entry name" value="Tryp_SPc"/>
    <property type="match status" value="3"/>
</dbReference>
<keyword evidence="3" id="KW-0399">Innate immunity</keyword>
<dbReference type="GO" id="GO:0006508">
    <property type="term" value="P:proteolysis"/>
    <property type="evidence" value="ECO:0007669"/>
    <property type="project" value="InterPro"/>
</dbReference>
<keyword evidence="4" id="KW-0732">Signal</keyword>
<evidence type="ECO:0000256" key="7">
    <source>
        <dbReference type="ARBA" id="ARBA00023180"/>
    </source>
</evidence>
<dbReference type="VEuPathDB" id="VectorBase:AALB20_038373"/>
<evidence type="ECO:0000256" key="6">
    <source>
        <dbReference type="ARBA" id="ARBA00023157"/>
    </source>
</evidence>
<dbReference type="PRINTS" id="PR00722">
    <property type="entry name" value="CHYMOTRYPSIN"/>
</dbReference>
<dbReference type="GO" id="GO:0045087">
    <property type="term" value="P:innate immune response"/>
    <property type="evidence" value="ECO:0007669"/>
    <property type="project" value="UniProtKB-KW"/>
</dbReference>
<evidence type="ECO:0000313" key="11">
    <source>
        <dbReference type="Proteomes" id="UP000069272"/>
    </source>
</evidence>
<dbReference type="GO" id="GO:0004252">
    <property type="term" value="F:serine-type endopeptidase activity"/>
    <property type="evidence" value="ECO:0007669"/>
    <property type="project" value="InterPro"/>
</dbReference>
<keyword evidence="2" id="KW-0964">Secreted</keyword>
<keyword evidence="11" id="KW-1185">Reference proteome</keyword>
<evidence type="ECO:0000256" key="3">
    <source>
        <dbReference type="ARBA" id="ARBA00022588"/>
    </source>
</evidence>
<keyword evidence="5" id="KW-0391">Immunity</keyword>
<dbReference type="VEuPathDB" id="VectorBase:AALB017656"/>
<evidence type="ECO:0000256" key="1">
    <source>
        <dbReference type="ARBA" id="ARBA00004613"/>
    </source>
</evidence>
<proteinExistence type="inferred from homology"/>
<evidence type="ECO:0000313" key="10">
    <source>
        <dbReference type="EnsemblMetazoa" id="AALB009775-PA"/>
    </source>
</evidence>
<dbReference type="CDD" id="cd00190">
    <property type="entry name" value="Tryp_SPc"/>
    <property type="match status" value="2"/>
</dbReference>
<dbReference type="Proteomes" id="UP000069272">
    <property type="component" value="Chromosome 3R"/>
</dbReference>
<dbReference type="InterPro" id="IPR043504">
    <property type="entry name" value="Peptidase_S1_PA_chymotrypsin"/>
</dbReference>
<comment type="similarity">
    <text evidence="8">Belongs to the peptidase S1 family. CLIP subfamily.</text>
</comment>
<dbReference type="FunFam" id="2.40.10.10:FF:000028">
    <property type="entry name" value="Serine protease easter"/>
    <property type="match status" value="1"/>
</dbReference>